<feature type="region of interest" description="Disordered" evidence="1">
    <location>
        <begin position="521"/>
        <end position="540"/>
    </location>
</feature>
<dbReference type="CDD" id="cd17039">
    <property type="entry name" value="Ubl_ubiquitin_like"/>
    <property type="match status" value="1"/>
</dbReference>
<evidence type="ECO:0000259" key="2">
    <source>
        <dbReference type="PROSITE" id="PS50053"/>
    </source>
</evidence>
<accession>A0A8H7DC08</accession>
<evidence type="ECO:0000256" key="1">
    <source>
        <dbReference type="SAM" id="MobiDB-lite"/>
    </source>
</evidence>
<dbReference type="InterPro" id="IPR050158">
    <property type="entry name" value="Ubiquitin_ubiquitin-like"/>
</dbReference>
<comment type="caution">
    <text evidence="3">The sequence shown here is derived from an EMBL/GenBank/DDBJ whole genome shotgun (WGS) entry which is preliminary data.</text>
</comment>
<dbReference type="InterPro" id="IPR029071">
    <property type="entry name" value="Ubiquitin-like_domsf"/>
</dbReference>
<dbReference type="OrthoDB" id="428577at2759"/>
<dbReference type="Proteomes" id="UP000623467">
    <property type="component" value="Unassembled WGS sequence"/>
</dbReference>
<dbReference type="InterPro" id="IPR019956">
    <property type="entry name" value="Ubiquitin_dom"/>
</dbReference>
<dbReference type="PRINTS" id="PR00348">
    <property type="entry name" value="UBIQUITIN"/>
</dbReference>
<gene>
    <name evidence="3" type="ORF">MSAN_00911100</name>
</gene>
<evidence type="ECO:0000313" key="4">
    <source>
        <dbReference type="Proteomes" id="UP000623467"/>
    </source>
</evidence>
<dbReference type="SMART" id="SM00213">
    <property type="entry name" value="UBQ"/>
    <property type="match status" value="1"/>
</dbReference>
<feature type="domain" description="Ubiquitin-like" evidence="2">
    <location>
        <begin position="353"/>
        <end position="414"/>
    </location>
</feature>
<dbReference type="EMBL" id="JACAZH010000006">
    <property type="protein sequence ID" value="KAF7366538.1"/>
    <property type="molecule type" value="Genomic_DNA"/>
</dbReference>
<evidence type="ECO:0000313" key="3">
    <source>
        <dbReference type="EMBL" id="KAF7366538.1"/>
    </source>
</evidence>
<reference evidence="3" key="1">
    <citation type="submission" date="2020-05" db="EMBL/GenBank/DDBJ databases">
        <title>Mycena genomes resolve the evolution of fungal bioluminescence.</title>
        <authorList>
            <person name="Tsai I.J."/>
        </authorList>
    </citation>
    <scope>NUCLEOTIDE SEQUENCE</scope>
    <source>
        <strain evidence="3">160909Yilan</strain>
    </source>
</reference>
<dbReference type="InterPro" id="IPR000626">
    <property type="entry name" value="Ubiquitin-like_dom"/>
</dbReference>
<protein>
    <recommendedName>
        <fullName evidence="2">Ubiquitin-like domain-containing protein</fullName>
    </recommendedName>
</protein>
<dbReference type="SUPFAM" id="SSF54236">
    <property type="entry name" value="Ubiquitin-like"/>
    <property type="match status" value="1"/>
</dbReference>
<dbReference type="Pfam" id="PF00240">
    <property type="entry name" value="ubiquitin"/>
    <property type="match status" value="1"/>
</dbReference>
<organism evidence="3 4">
    <name type="scientific">Mycena sanguinolenta</name>
    <dbReference type="NCBI Taxonomy" id="230812"/>
    <lineage>
        <taxon>Eukaryota</taxon>
        <taxon>Fungi</taxon>
        <taxon>Dikarya</taxon>
        <taxon>Basidiomycota</taxon>
        <taxon>Agaricomycotina</taxon>
        <taxon>Agaricomycetes</taxon>
        <taxon>Agaricomycetidae</taxon>
        <taxon>Agaricales</taxon>
        <taxon>Marasmiineae</taxon>
        <taxon>Mycenaceae</taxon>
        <taxon>Mycena</taxon>
    </lineage>
</organism>
<dbReference type="Gene3D" id="3.10.20.90">
    <property type="entry name" value="Phosphatidylinositol 3-kinase Catalytic Subunit, Chain A, domain 1"/>
    <property type="match status" value="1"/>
</dbReference>
<name>A0A8H7DC08_9AGAR</name>
<proteinExistence type="predicted"/>
<keyword evidence="4" id="KW-1185">Reference proteome</keyword>
<sequence>MASTILTTLNVTRARNDGPVQSTIEVDLPLDTPFSELAPILQPPIDPNPPLEKYSITPSICILTVTTGPSTYDGDLQINIDESLAQYYKNYRRHHGRAPAAKSSSESSAEIVNEASGKRQGQFVGWESSTIEVGPARFDLQRTLRVPDDKTIYSLPPGLGRFPVAKTQDYASTLPDHIKKRGGYIMPLFQREALWMGINGGPCAIKISVGGINAITAGKCDKKPPKGLQDYVVGGKQPWLDALAAEPGVFVAPKLGHGYTIEEQLSQPKVKSIQIDVFPSLDGVVKFCQGPVQHRGFSLDRSPQELHIKPKEQIIMTSTEFPITVKTLRDMVQCAQAPVLNVFYREESEPHLVHVKTLQGKTFDVTIESSDTIEELRRRIESINGVPPHQQRLISSGEQLEDGRILCDYGIRGGRRYISLSSYARHSLMMSHLDGGKIEQRIFRDIFSPVVYDEENPYRVFIHTVSPAAWEMITGVVCPASPITPERYEARGYLWFDLYDEHCSVVCRRGAFSRVPSVFKRDSASPPSYDLIDPSSPPNCPRHSERKGTCVARPCGHAACSECFGGSIAEGSKCFVFPQITKGSKCMACAKKVQTYIGFDKPVPTVKSGSGSEGPRLKGEAHIDRVLSASSNTVTMMLAEDAVSRLHSRDPNAPPSDDA</sequence>
<dbReference type="PROSITE" id="PS50053">
    <property type="entry name" value="UBIQUITIN_2"/>
    <property type="match status" value="1"/>
</dbReference>
<dbReference type="PANTHER" id="PTHR10666">
    <property type="entry name" value="UBIQUITIN"/>
    <property type="match status" value="1"/>
</dbReference>
<dbReference type="AlphaFoldDB" id="A0A8H7DC08"/>